<dbReference type="Proteomes" id="UP001165677">
    <property type="component" value="Unassembled WGS sequence"/>
</dbReference>
<evidence type="ECO:0000256" key="6">
    <source>
        <dbReference type="ARBA" id="ARBA00022692"/>
    </source>
</evidence>
<proteinExistence type="inferred from homology"/>
<evidence type="ECO:0000259" key="11">
    <source>
        <dbReference type="PROSITE" id="PS52015"/>
    </source>
</evidence>
<dbReference type="InterPro" id="IPR051045">
    <property type="entry name" value="TonB-dependent_transducer"/>
</dbReference>
<evidence type="ECO:0000256" key="8">
    <source>
        <dbReference type="ARBA" id="ARBA00022989"/>
    </source>
</evidence>
<dbReference type="PROSITE" id="PS52015">
    <property type="entry name" value="TONB_CTD"/>
    <property type="match status" value="1"/>
</dbReference>
<feature type="chain" id="PRO_5046038262" evidence="10">
    <location>
        <begin position="19"/>
        <end position="267"/>
    </location>
</feature>
<dbReference type="Pfam" id="PF03544">
    <property type="entry name" value="TonB_C"/>
    <property type="match status" value="1"/>
</dbReference>
<name>A0ABT3EF68_9FLAO</name>
<accession>A0ABT3EF68</accession>
<keyword evidence="13" id="KW-1185">Reference proteome</keyword>
<evidence type="ECO:0000313" key="12">
    <source>
        <dbReference type="EMBL" id="MCW1147220.1"/>
    </source>
</evidence>
<keyword evidence="5" id="KW-0997">Cell inner membrane</keyword>
<evidence type="ECO:0000256" key="3">
    <source>
        <dbReference type="ARBA" id="ARBA00022448"/>
    </source>
</evidence>
<evidence type="ECO:0000256" key="7">
    <source>
        <dbReference type="ARBA" id="ARBA00022927"/>
    </source>
</evidence>
<feature type="domain" description="TonB C-terminal" evidence="11">
    <location>
        <begin position="175"/>
        <end position="267"/>
    </location>
</feature>
<keyword evidence="9" id="KW-0472">Membrane</keyword>
<dbReference type="RefSeq" id="WP_264368112.1">
    <property type="nucleotide sequence ID" value="NZ_JAPCIO010000002.1"/>
</dbReference>
<dbReference type="Gene3D" id="3.30.1150.10">
    <property type="match status" value="1"/>
</dbReference>
<dbReference type="InterPro" id="IPR006260">
    <property type="entry name" value="TonB/TolA_C"/>
</dbReference>
<dbReference type="InterPro" id="IPR037682">
    <property type="entry name" value="TonB_C"/>
</dbReference>
<organism evidence="12 13">
    <name type="scientific">Flavobacterium lacisediminis</name>
    <dbReference type="NCBI Taxonomy" id="2989705"/>
    <lineage>
        <taxon>Bacteria</taxon>
        <taxon>Pseudomonadati</taxon>
        <taxon>Bacteroidota</taxon>
        <taxon>Flavobacteriia</taxon>
        <taxon>Flavobacteriales</taxon>
        <taxon>Flavobacteriaceae</taxon>
        <taxon>Flavobacterium</taxon>
    </lineage>
</organism>
<evidence type="ECO:0000256" key="5">
    <source>
        <dbReference type="ARBA" id="ARBA00022519"/>
    </source>
</evidence>
<keyword evidence="8" id="KW-1133">Transmembrane helix</keyword>
<evidence type="ECO:0000256" key="1">
    <source>
        <dbReference type="ARBA" id="ARBA00004383"/>
    </source>
</evidence>
<keyword evidence="4" id="KW-1003">Cell membrane</keyword>
<dbReference type="NCBIfam" id="TIGR01352">
    <property type="entry name" value="tonB_Cterm"/>
    <property type="match status" value="1"/>
</dbReference>
<sequence length="267" mass="30842">MKPLYLILFFTFSFGILAQTNPNSVPTYFGCKTNKITDLTKKEIISNSLLHISSKVDSIFLKRMKLKENDSIEFKIKYTVDKFGLLNPDSTKINTGIIAFDNYMKMVVNTIPRFTPAKNENEENVPYSIEFDGRFTISQNKMIPFEFVVKEYFFDTLETLPVFPGCENAKNLLDCFREKMADHIRNNQQYPEEALDHGIQGRIQTLFVIDEKGNITEIEILKTKGKEILEKEAYRVISLLPSMAFPGYLNGKPVRVKYSQPINFKLQ</sequence>
<dbReference type="EMBL" id="JAPCIO010000002">
    <property type="protein sequence ID" value="MCW1147220.1"/>
    <property type="molecule type" value="Genomic_DNA"/>
</dbReference>
<gene>
    <name evidence="12" type="ORF">OJ995_03150</name>
</gene>
<evidence type="ECO:0000256" key="4">
    <source>
        <dbReference type="ARBA" id="ARBA00022475"/>
    </source>
</evidence>
<evidence type="ECO:0000256" key="2">
    <source>
        <dbReference type="ARBA" id="ARBA00006555"/>
    </source>
</evidence>
<keyword evidence="6" id="KW-0812">Transmembrane</keyword>
<evidence type="ECO:0000313" key="13">
    <source>
        <dbReference type="Proteomes" id="UP001165677"/>
    </source>
</evidence>
<keyword evidence="7" id="KW-0653">Protein transport</keyword>
<evidence type="ECO:0000256" key="10">
    <source>
        <dbReference type="SAM" id="SignalP"/>
    </source>
</evidence>
<dbReference type="PANTHER" id="PTHR33446">
    <property type="entry name" value="PROTEIN TONB-RELATED"/>
    <property type="match status" value="1"/>
</dbReference>
<comment type="subcellular location">
    <subcellularLocation>
        <location evidence="1">Cell inner membrane</location>
        <topology evidence="1">Single-pass membrane protein</topology>
        <orientation evidence="1">Periplasmic side</orientation>
    </subcellularLocation>
</comment>
<keyword evidence="3" id="KW-0813">Transport</keyword>
<dbReference type="SUPFAM" id="SSF74653">
    <property type="entry name" value="TolA/TonB C-terminal domain"/>
    <property type="match status" value="1"/>
</dbReference>
<protein>
    <submittedName>
        <fullName evidence="12">Energy transducer TonB</fullName>
    </submittedName>
</protein>
<dbReference type="PANTHER" id="PTHR33446:SF2">
    <property type="entry name" value="PROTEIN TONB"/>
    <property type="match status" value="1"/>
</dbReference>
<comment type="caution">
    <text evidence="12">The sequence shown here is derived from an EMBL/GenBank/DDBJ whole genome shotgun (WGS) entry which is preliminary data.</text>
</comment>
<evidence type="ECO:0000256" key="9">
    <source>
        <dbReference type="ARBA" id="ARBA00023136"/>
    </source>
</evidence>
<comment type="similarity">
    <text evidence="2">Belongs to the TonB family.</text>
</comment>
<keyword evidence="10" id="KW-0732">Signal</keyword>
<reference evidence="12" key="1">
    <citation type="submission" date="2022-10" db="EMBL/GenBank/DDBJ databases">
        <title>Flavobacterium sp. nov., a bacterium isolated from lake sediment.</title>
        <authorList>
            <person name="Qu J.-H."/>
        </authorList>
    </citation>
    <scope>NUCLEOTIDE SEQUENCE</scope>
    <source>
        <strain evidence="12">TH16-21</strain>
    </source>
</reference>
<feature type="signal peptide" evidence="10">
    <location>
        <begin position="1"/>
        <end position="18"/>
    </location>
</feature>